<keyword evidence="12" id="KW-1185">Reference proteome</keyword>
<dbReference type="InterPro" id="IPR005467">
    <property type="entry name" value="His_kinase_dom"/>
</dbReference>
<dbReference type="Pfam" id="PF02518">
    <property type="entry name" value="HATPase_c"/>
    <property type="match status" value="1"/>
</dbReference>
<dbReference type="Gene3D" id="1.10.287.130">
    <property type="match status" value="1"/>
</dbReference>
<dbReference type="SMART" id="SM00388">
    <property type="entry name" value="HisKA"/>
    <property type="match status" value="1"/>
</dbReference>
<evidence type="ECO:0000256" key="3">
    <source>
        <dbReference type="ARBA" id="ARBA00022553"/>
    </source>
</evidence>
<dbReference type="Gene3D" id="3.30.565.10">
    <property type="entry name" value="Histidine kinase-like ATPase, C-terminal domain"/>
    <property type="match status" value="1"/>
</dbReference>
<sequence>MKRSAQQITVGLGVTLVLILANAVVSYRNILKVFENERWVSHTYQVLNELEATLSTLKDAETGQRGYLITGEEQYLQPYQSGIAEINTHIKSLKQLTADNPQQQQRILPLEGAIALKLSDLEQKIKLRREQGFEASQQVVRTNRGKQIMDGIRQQIADMKNIENQLLVSRIKESKANLQRTILTFTVATFVSLVLLGLVYYLMRRDRALRQQEAQKLRQKSERLALALDAAKMGSWDWNITTNEIFWTIYHEIIFGYEPGKPNRSYKEWADRVHPEDLPRVEAGIQTSRKDQQDFQTEYRVLLPDGSIRWVNSFGRFQYDAENHPNRMVGMLNDITDRKQAEAEIRQLNETLEERVIQRTLQLQEANDELQAFAYSVSHDLRAPLRAMQGFAEALLEDYGDVLDNLGEEYAQRIVSSAQRLENLIQDLLTYSRLSRADLQLKVINLTDVMKEASAQLEGDLKQQQAQVTITSPLPEVIAHRPTLVQAIANLLTNAIKFVDVGVQPEVQVWAEMRGEWVRLWVVDNGIGIAPEHQQRIFRVFERLHGIETYPGTGIGLAIVRKGIDRMGGQVGVESKLGQGSRFWIELKRGTGD</sequence>
<feature type="transmembrane region" description="Helical" evidence="8">
    <location>
        <begin position="182"/>
        <end position="203"/>
    </location>
</feature>
<dbReference type="InterPro" id="IPR036097">
    <property type="entry name" value="HisK_dim/P_sf"/>
</dbReference>
<dbReference type="Gene3D" id="2.10.70.100">
    <property type="match status" value="1"/>
</dbReference>
<accession>A0ABV0JYC6</accession>
<feature type="domain" description="PAC" evidence="10">
    <location>
        <begin position="295"/>
        <end position="347"/>
    </location>
</feature>
<evidence type="ECO:0000256" key="6">
    <source>
        <dbReference type="ARBA" id="ARBA00023012"/>
    </source>
</evidence>
<dbReference type="EC" id="2.7.13.3" evidence="2"/>
<dbReference type="SMART" id="SM00086">
    <property type="entry name" value="PAC"/>
    <property type="match status" value="1"/>
</dbReference>
<comment type="catalytic activity">
    <reaction evidence="1">
        <text>ATP + protein L-histidine = ADP + protein N-phospho-L-histidine.</text>
        <dbReference type="EC" id="2.7.13.3"/>
    </reaction>
</comment>
<organism evidence="11 12">
    <name type="scientific">Funiculus sociatus GB2-A5</name>
    <dbReference type="NCBI Taxonomy" id="2933946"/>
    <lineage>
        <taxon>Bacteria</taxon>
        <taxon>Bacillati</taxon>
        <taxon>Cyanobacteriota</taxon>
        <taxon>Cyanophyceae</taxon>
        <taxon>Coleofasciculales</taxon>
        <taxon>Coleofasciculaceae</taxon>
        <taxon>Funiculus</taxon>
    </lineage>
</organism>
<dbReference type="InterPro" id="IPR035965">
    <property type="entry name" value="PAS-like_dom_sf"/>
</dbReference>
<dbReference type="Pfam" id="PF08447">
    <property type="entry name" value="PAS_3"/>
    <property type="match status" value="1"/>
</dbReference>
<keyword evidence="4" id="KW-0808">Transferase</keyword>
<evidence type="ECO:0000313" key="12">
    <source>
        <dbReference type="Proteomes" id="UP001442494"/>
    </source>
</evidence>
<evidence type="ECO:0000259" key="10">
    <source>
        <dbReference type="PROSITE" id="PS50113"/>
    </source>
</evidence>
<dbReference type="Pfam" id="PF05227">
    <property type="entry name" value="CHASE3"/>
    <property type="match status" value="1"/>
</dbReference>
<dbReference type="InterPro" id="IPR004358">
    <property type="entry name" value="Sig_transdc_His_kin-like_C"/>
</dbReference>
<evidence type="ECO:0000256" key="5">
    <source>
        <dbReference type="ARBA" id="ARBA00022777"/>
    </source>
</evidence>
<dbReference type="PANTHER" id="PTHR43304">
    <property type="entry name" value="PHYTOCHROME-LIKE PROTEIN CPH1"/>
    <property type="match status" value="1"/>
</dbReference>
<gene>
    <name evidence="11" type="ORF">NDI37_24545</name>
</gene>
<evidence type="ECO:0000313" key="11">
    <source>
        <dbReference type="EMBL" id="MEP0867622.1"/>
    </source>
</evidence>
<evidence type="ECO:0000256" key="8">
    <source>
        <dbReference type="SAM" id="Phobius"/>
    </source>
</evidence>
<keyword evidence="5" id="KW-0418">Kinase</keyword>
<dbReference type="InterPro" id="IPR003594">
    <property type="entry name" value="HATPase_dom"/>
</dbReference>
<name>A0ABV0JYC6_9CYAN</name>
<keyword evidence="8" id="KW-0472">Membrane</keyword>
<dbReference type="SMART" id="SM00387">
    <property type="entry name" value="HATPase_c"/>
    <property type="match status" value="1"/>
</dbReference>
<dbReference type="SUPFAM" id="SSF55785">
    <property type="entry name" value="PYP-like sensor domain (PAS domain)"/>
    <property type="match status" value="1"/>
</dbReference>
<evidence type="ECO:0000256" key="1">
    <source>
        <dbReference type="ARBA" id="ARBA00000085"/>
    </source>
</evidence>
<dbReference type="Pfam" id="PF00512">
    <property type="entry name" value="HisKA"/>
    <property type="match status" value="1"/>
</dbReference>
<dbReference type="InterPro" id="IPR036890">
    <property type="entry name" value="HATPase_C_sf"/>
</dbReference>
<dbReference type="SMART" id="SM00091">
    <property type="entry name" value="PAS"/>
    <property type="match status" value="1"/>
</dbReference>
<dbReference type="CDD" id="cd00130">
    <property type="entry name" value="PAS"/>
    <property type="match status" value="1"/>
</dbReference>
<proteinExistence type="predicted"/>
<dbReference type="SUPFAM" id="SSF55874">
    <property type="entry name" value="ATPase domain of HSP90 chaperone/DNA topoisomerase II/histidine kinase"/>
    <property type="match status" value="1"/>
</dbReference>
<protein>
    <recommendedName>
        <fullName evidence="2">histidine kinase</fullName>
        <ecNumber evidence="2">2.7.13.3</ecNumber>
    </recommendedName>
</protein>
<dbReference type="InterPro" id="IPR001610">
    <property type="entry name" value="PAC"/>
</dbReference>
<dbReference type="NCBIfam" id="TIGR00229">
    <property type="entry name" value="sensory_box"/>
    <property type="match status" value="1"/>
</dbReference>
<keyword evidence="7" id="KW-0175">Coiled coil</keyword>
<feature type="domain" description="Histidine kinase" evidence="9">
    <location>
        <begin position="376"/>
        <end position="591"/>
    </location>
</feature>
<evidence type="ECO:0000256" key="4">
    <source>
        <dbReference type="ARBA" id="ARBA00022679"/>
    </source>
</evidence>
<dbReference type="Proteomes" id="UP001442494">
    <property type="component" value="Unassembled WGS sequence"/>
</dbReference>
<dbReference type="InterPro" id="IPR007891">
    <property type="entry name" value="CHASE3"/>
</dbReference>
<dbReference type="RefSeq" id="WP_190419913.1">
    <property type="nucleotide sequence ID" value="NZ_JAMPKK010000079.1"/>
</dbReference>
<evidence type="ECO:0000256" key="7">
    <source>
        <dbReference type="SAM" id="Coils"/>
    </source>
</evidence>
<evidence type="ECO:0000256" key="2">
    <source>
        <dbReference type="ARBA" id="ARBA00012438"/>
    </source>
</evidence>
<keyword evidence="6" id="KW-0902">Two-component regulatory system</keyword>
<keyword evidence="8" id="KW-1133">Transmembrane helix</keyword>
<dbReference type="InterPro" id="IPR052162">
    <property type="entry name" value="Sensor_kinase/Photoreceptor"/>
</dbReference>
<evidence type="ECO:0000259" key="9">
    <source>
        <dbReference type="PROSITE" id="PS50109"/>
    </source>
</evidence>
<keyword evidence="3" id="KW-0597">Phosphoprotein</keyword>
<reference evidence="11 12" key="1">
    <citation type="submission" date="2022-04" db="EMBL/GenBank/DDBJ databases">
        <title>Positive selection, recombination, and allopatry shape intraspecific diversity of widespread and dominant cyanobacteria.</title>
        <authorList>
            <person name="Wei J."/>
            <person name="Shu W."/>
            <person name="Hu C."/>
        </authorList>
    </citation>
    <scope>NUCLEOTIDE SEQUENCE [LARGE SCALE GENOMIC DNA]</scope>
    <source>
        <strain evidence="11 12">GB2-A5</strain>
    </source>
</reference>
<dbReference type="Gene3D" id="3.30.450.20">
    <property type="entry name" value="PAS domain"/>
    <property type="match status" value="1"/>
</dbReference>
<dbReference type="PRINTS" id="PR00344">
    <property type="entry name" value="BCTRLSENSOR"/>
</dbReference>
<dbReference type="InterPro" id="IPR000700">
    <property type="entry name" value="PAS-assoc_C"/>
</dbReference>
<dbReference type="PROSITE" id="PS50109">
    <property type="entry name" value="HIS_KIN"/>
    <property type="match status" value="1"/>
</dbReference>
<keyword evidence="8" id="KW-0812">Transmembrane</keyword>
<feature type="coiled-coil region" evidence="7">
    <location>
        <begin position="338"/>
        <end position="369"/>
    </location>
</feature>
<dbReference type="CDD" id="cd19410">
    <property type="entry name" value="HK9-like_sensor"/>
    <property type="match status" value="1"/>
</dbReference>
<dbReference type="InterPro" id="IPR013655">
    <property type="entry name" value="PAS_fold_3"/>
</dbReference>
<dbReference type="SUPFAM" id="SSF47384">
    <property type="entry name" value="Homodimeric domain of signal transducing histidine kinase"/>
    <property type="match status" value="1"/>
</dbReference>
<dbReference type="PANTHER" id="PTHR43304:SF1">
    <property type="entry name" value="PAC DOMAIN-CONTAINING PROTEIN"/>
    <property type="match status" value="1"/>
</dbReference>
<dbReference type="PROSITE" id="PS50113">
    <property type="entry name" value="PAC"/>
    <property type="match status" value="1"/>
</dbReference>
<comment type="caution">
    <text evidence="11">The sequence shown here is derived from an EMBL/GenBank/DDBJ whole genome shotgun (WGS) entry which is preliminary data.</text>
</comment>
<dbReference type="InterPro" id="IPR000014">
    <property type="entry name" value="PAS"/>
</dbReference>
<dbReference type="EMBL" id="JAMPKK010000079">
    <property type="protein sequence ID" value="MEP0867622.1"/>
    <property type="molecule type" value="Genomic_DNA"/>
</dbReference>
<dbReference type="CDD" id="cd00082">
    <property type="entry name" value="HisKA"/>
    <property type="match status" value="1"/>
</dbReference>
<dbReference type="InterPro" id="IPR003661">
    <property type="entry name" value="HisK_dim/P_dom"/>
</dbReference>